<dbReference type="PROSITE" id="PS51257">
    <property type="entry name" value="PROKAR_LIPOPROTEIN"/>
    <property type="match status" value="1"/>
</dbReference>
<feature type="transmembrane region" description="Helical" evidence="1">
    <location>
        <begin position="39"/>
        <end position="58"/>
    </location>
</feature>
<evidence type="ECO:0000313" key="3">
    <source>
        <dbReference type="Proteomes" id="UP000663181"/>
    </source>
</evidence>
<name>A0ABX7GSI5_9GAMM</name>
<feature type="transmembrane region" description="Helical" evidence="1">
    <location>
        <begin position="7"/>
        <end position="27"/>
    </location>
</feature>
<keyword evidence="1" id="KW-0472">Membrane</keyword>
<protein>
    <submittedName>
        <fullName evidence="2">Uncharacterized protein</fullName>
    </submittedName>
</protein>
<keyword evidence="3" id="KW-1185">Reference proteome</keyword>
<dbReference type="EMBL" id="CP064030">
    <property type="protein sequence ID" value="QRN53008.1"/>
    <property type="molecule type" value="Genomic_DNA"/>
</dbReference>
<proteinExistence type="predicted"/>
<organism evidence="2 3">
    <name type="scientific">Dyella caseinilytica</name>
    <dbReference type="NCBI Taxonomy" id="1849581"/>
    <lineage>
        <taxon>Bacteria</taxon>
        <taxon>Pseudomonadati</taxon>
        <taxon>Pseudomonadota</taxon>
        <taxon>Gammaproteobacteria</taxon>
        <taxon>Lysobacterales</taxon>
        <taxon>Rhodanobacteraceae</taxon>
        <taxon>Dyella</taxon>
    </lineage>
</organism>
<accession>A0ABX7GSI5</accession>
<evidence type="ECO:0000256" key="1">
    <source>
        <dbReference type="SAM" id="Phobius"/>
    </source>
</evidence>
<evidence type="ECO:0000313" key="2">
    <source>
        <dbReference type="EMBL" id="QRN53008.1"/>
    </source>
</evidence>
<dbReference type="Proteomes" id="UP000663181">
    <property type="component" value="Chromosome"/>
</dbReference>
<keyword evidence="1" id="KW-1133">Transmembrane helix</keyword>
<reference evidence="2 3" key="1">
    <citation type="submission" date="2020-10" db="EMBL/GenBank/DDBJ databases">
        <title>Phylogeny of dyella-like bacteria.</title>
        <authorList>
            <person name="Fu J."/>
        </authorList>
    </citation>
    <scope>NUCLEOTIDE SEQUENCE [LARGE SCALE GENOMIC DNA]</scope>
    <source>
        <strain evidence="2 3">DHOB09</strain>
    </source>
</reference>
<keyword evidence="1" id="KW-0812">Transmembrane</keyword>
<sequence length="66" mass="7787">MIKWKFLGFYLVYFSFACWCLLLAYAFIIGPMSVLNLGIYAWALAFIGVVLQLLIFTLERFQRLLR</sequence>
<dbReference type="RefSeq" id="WP_188800240.1">
    <property type="nucleotide sequence ID" value="NZ_BMIZ01000002.1"/>
</dbReference>
<gene>
    <name evidence="2" type="ORF">ISN74_16425</name>
</gene>